<keyword evidence="1" id="KW-0812">Transmembrane</keyword>
<organism evidence="2 3">
    <name type="scientific">Lignipirellula cremea</name>
    <dbReference type="NCBI Taxonomy" id="2528010"/>
    <lineage>
        <taxon>Bacteria</taxon>
        <taxon>Pseudomonadati</taxon>
        <taxon>Planctomycetota</taxon>
        <taxon>Planctomycetia</taxon>
        <taxon>Pirellulales</taxon>
        <taxon>Pirellulaceae</taxon>
        <taxon>Lignipirellula</taxon>
    </lineage>
</organism>
<feature type="transmembrane region" description="Helical" evidence="1">
    <location>
        <begin position="180"/>
        <end position="198"/>
    </location>
</feature>
<keyword evidence="3" id="KW-1185">Reference proteome</keyword>
<protein>
    <submittedName>
        <fullName evidence="2">Uncharacterized protein</fullName>
    </submittedName>
</protein>
<dbReference type="EMBL" id="CP036433">
    <property type="protein sequence ID" value="QDU92467.1"/>
    <property type="molecule type" value="Genomic_DNA"/>
</dbReference>
<feature type="transmembrane region" description="Helical" evidence="1">
    <location>
        <begin position="38"/>
        <end position="59"/>
    </location>
</feature>
<feature type="transmembrane region" description="Helical" evidence="1">
    <location>
        <begin position="101"/>
        <end position="123"/>
    </location>
</feature>
<proteinExistence type="predicted"/>
<evidence type="ECO:0000256" key="1">
    <source>
        <dbReference type="SAM" id="Phobius"/>
    </source>
</evidence>
<evidence type="ECO:0000313" key="2">
    <source>
        <dbReference type="EMBL" id="QDU92467.1"/>
    </source>
</evidence>
<keyword evidence="1" id="KW-0472">Membrane</keyword>
<evidence type="ECO:0000313" key="3">
    <source>
        <dbReference type="Proteomes" id="UP000317648"/>
    </source>
</evidence>
<feature type="transmembrane region" description="Helical" evidence="1">
    <location>
        <begin position="143"/>
        <end position="159"/>
    </location>
</feature>
<dbReference type="OrthoDB" id="343560at2"/>
<feature type="transmembrane region" description="Helical" evidence="1">
    <location>
        <begin position="74"/>
        <end position="92"/>
    </location>
</feature>
<dbReference type="RefSeq" id="WP_145048438.1">
    <property type="nucleotide sequence ID" value="NZ_CP036433.1"/>
</dbReference>
<feature type="transmembrane region" description="Helical" evidence="1">
    <location>
        <begin position="218"/>
        <end position="238"/>
    </location>
</feature>
<keyword evidence="1" id="KW-1133">Transmembrane helix</keyword>
<dbReference type="AlphaFoldDB" id="A0A518DKV9"/>
<name>A0A518DKV9_9BACT</name>
<dbReference type="Proteomes" id="UP000317648">
    <property type="component" value="Chromosome"/>
</dbReference>
<accession>A0A518DKV9</accession>
<feature type="transmembrane region" description="Helical" evidence="1">
    <location>
        <begin position="250"/>
        <end position="272"/>
    </location>
</feature>
<gene>
    <name evidence="2" type="ORF">Pla8534_02150</name>
</gene>
<dbReference type="KEGG" id="lcre:Pla8534_02150"/>
<feature type="transmembrane region" description="Helical" evidence="1">
    <location>
        <begin position="284"/>
        <end position="306"/>
    </location>
</feature>
<sequence length="320" mass="34954">MAEQCSSPSRTVVVAGPAPRRLHSSGSKAGRLRPEQTVALGVGALLLASGLLHMIWWLVEGSSLSGPISLRKPILFGISAGMTVVSLGWLMGKMQRRKGDFLLVSSLSLAMLVEVGLITIQQWRGVASHFNRETPLDAVVLDGIEWLILFATIVICELTRRSFFRLDARADMVLAIRGGMVLLVLSCLLGFVLTSYGNYQVSVGRSPEIFGSAGVMKFPHGVPMHAIQALPLLAWLLAQVGVPERFRWRATACALASIVIFTAFSLVQTLTGRARFDFTFASSVLLWIALICGGMTLWYGLLPLYVRLTKSRDSRPLTKR</sequence>
<reference evidence="2 3" key="1">
    <citation type="submission" date="2019-02" db="EMBL/GenBank/DDBJ databases">
        <title>Deep-cultivation of Planctomycetes and their phenomic and genomic characterization uncovers novel biology.</title>
        <authorList>
            <person name="Wiegand S."/>
            <person name="Jogler M."/>
            <person name="Boedeker C."/>
            <person name="Pinto D."/>
            <person name="Vollmers J."/>
            <person name="Rivas-Marin E."/>
            <person name="Kohn T."/>
            <person name="Peeters S.H."/>
            <person name="Heuer A."/>
            <person name="Rast P."/>
            <person name="Oberbeckmann S."/>
            <person name="Bunk B."/>
            <person name="Jeske O."/>
            <person name="Meyerdierks A."/>
            <person name="Storesund J.E."/>
            <person name="Kallscheuer N."/>
            <person name="Luecker S."/>
            <person name="Lage O.M."/>
            <person name="Pohl T."/>
            <person name="Merkel B.J."/>
            <person name="Hornburger P."/>
            <person name="Mueller R.-W."/>
            <person name="Bruemmer F."/>
            <person name="Labrenz M."/>
            <person name="Spormann A.M."/>
            <person name="Op den Camp H."/>
            <person name="Overmann J."/>
            <person name="Amann R."/>
            <person name="Jetten M.S.M."/>
            <person name="Mascher T."/>
            <person name="Medema M.H."/>
            <person name="Devos D.P."/>
            <person name="Kaster A.-K."/>
            <person name="Ovreas L."/>
            <person name="Rohde M."/>
            <person name="Galperin M.Y."/>
            <person name="Jogler C."/>
        </authorList>
    </citation>
    <scope>NUCLEOTIDE SEQUENCE [LARGE SCALE GENOMIC DNA]</scope>
    <source>
        <strain evidence="2 3">Pla85_3_4</strain>
    </source>
</reference>